<dbReference type="RefSeq" id="WP_187465282.1">
    <property type="nucleotide sequence ID" value="NZ_JACSIT010000052.1"/>
</dbReference>
<feature type="signal peptide" evidence="1">
    <location>
        <begin position="1"/>
        <end position="21"/>
    </location>
</feature>
<dbReference type="AlphaFoldDB" id="A0A923PFG0"/>
<reference evidence="2" key="1">
    <citation type="submission" date="2020-08" db="EMBL/GenBank/DDBJ databases">
        <title>Lewinella bacteria from marine environments.</title>
        <authorList>
            <person name="Zhong Y."/>
        </authorList>
    </citation>
    <scope>NUCLEOTIDE SEQUENCE</scope>
    <source>
        <strain evidence="2">KCTC 42187</strain>
    </source>
</reference>
<dbReference type="EMBL" id="JACSIT010000052">
    <property type="protein sequence ID" value="MBC6993158.1"/>
    <property type="molecule type" value="Genomic_DNA"/>
</dbReference>
<keyword evidence="3" id="KW-1185">Reference proteome</keyword>
<keyword evidence="1" id="KW-0732">Signal</keyword>
<organism evidence="2 3">
    <name type="scientific">Neolewinella lacunae</name>
    <dbReference type="NCBI Taxonomy" id="1517758"/>
    <lineage>
        <taxon>Bacteria</taxon>
        <taxon>Pseudomonadati</taxon>
        <taxon>Bacteroidota</taxon>
        <taxon>Saprospiria</taxon>
        <taxon>Saprospirales</taxon>
        <taxon>Lewinellaceae</taxon>
        <taxon>Neolewinella</taxon>
    </lineage>
</organism>
<proteinExistence type="predicted"/>
<accession>A0A923PFG0</accession>
<evidence type="ECO:0000256" key="1">
    <source>
        <dbReference type="SAM" id="SignalP"/>
    </source>
</evidence>
<sequence>MSKIINLILFFAVFCMFACHFSDDRLTAVNSSKEPMYFSIWDYSLRGREDLKSPFFLIHPGQKREIPLDLNLRYEHIESDSIAIFIVSVKNHDSVRKPNGYHAFEDLLEREDVIIAYIAKTSVIESVEVTLSEDHSIHIR</sequence>
<evidence type="ECO:0000313" key="2">
    <source>
        <dbReference type="EMBL" id="MBC6993158.1"/>
    </source>
</evidence>
<gene>
    <name evidence="2" type="ORF">H9S92_03225</name>
</gene>
<name>A0A923PFG0_9BACT</name>
<comment type="caution">
    <text evidence="2">The sequence shown here is derived from an EMBL/GenBank/DDBJ whole genome shotgun (WGS) entry which is preliminary data.</text>
</comment>
<evidence type="ECO:0000313" key="3">
    <source>
        <dbReference type="Proteomes" id="UP000650081"/>
    </source>
</evidence>
<protein>
    <submittedName>
        <fullName evidence="2">Uncharacterized protein</fullName>
    </submittedName>
</protein>
<feature type="chain" id="PRO_5037565383" evidence="1">
    <location>
        <begin position="22"/>
        <end position="140"/>
    </location>
</feature>
<dbReference type="Proteomes" id="UP000650081">
    <property type="component" value="Unassembled WGS sequence"/>
</dbReference>